<dbReference type="SUPFAM" id="SSF53098">
    <property type="entry name" value="Ribonuclease H-like"/>
    <property type="match status" value="1"/>
</dbReference>
<dbReference type="GO" id="GO:0004519">
    <property type="term" value="F:endonuclease activity"/>
    <property type="evidence" value="ECO:0007669"/>
    <property type="project" value="UniProtKB-KW"/>
</dbReference>
<sequence length="213" mass="23862">QGLGILHSFHTPYHPQSSGKVECMNREIKSTLAKYCQETGLKWPQVLPLVLFHLRTRPTRVLGLSPFELLYGHPPFKGGDHMTASQFLSLQARLRTLWKASQLSQTVPLEEQIHPFQPGDFVWAKKFVRGDTLQPKFTGPHQVLLTTQTAVFLDGHKSWIHHSHVKPAVVDHSAGPPAPPNPGDTTADQWISSPLSATKLKLTRRKCKGPEHL</sequence>
<evidence type="ECO:0000256" key="6">
    <source>
        <dbReference type="SAM" id="MobiDB-lite"/>
    </source>
</evidence>
<evidence type="ECO:0000256" key="5">
    <source>
        <dbReference type="ARBA" id="ARBA00022801"/>
    </source>
</evidence>
<keyword evidence="5" id="KW-0378">Hydrolase</keyword>
<comment type="caution">
    <text evidence="8">The sequence shown here is derived from an EMBL/GenBank/DDBJ whole genome shotgun (WGS) entry which is preliminary data.</text>
</comment>
<accession>A0A8T1SWY4</accession>
<keyword evidence="3" id="KW-0540">Nuclease</keyword>
<dbReference type="InterPro" id="IPR036397">
    <property type="entry name" value="RNaseH_sf"/>
</dbReference>
<dbReference type="OrthoDB" id="9906983at2759"/>
<dbReference type="GO" id="GO:0015074">
    <property type="term" value="P:DNA integration"/>
    <property type="evidence" value="ECO:0007669"/>
    <property type="project" value="InterPro"/>
</dbReference>
<keyword evidence="9" id="KW-1185">Reference proteome</keyword>
<dbReference type="Gene3D" id="3.30.420.10">
    <property type="entry name" value="Ribonuclease H-like superfamily/Ribonuclease H"/>
    <property type="match status" value="1"/>
</dbReference>
<keyword evidence="1" id="KW-0808">Transferase</keyword>
<organism evidence="8 9">
    <name type="scientific">Chelydra serpentina</name>
    <name type="common">Snapping turtle</name>
    <name type="synonym">Testudo serpentina</name>
    <dbReference type="NCBI Taxonomy" id="8475"/>
    <lineage>
        <taxon>Eukaryota</taxon>
        <taxon>Metazoa</taxon>
        <taxon>Chordata</taxon>
        <taxon>Craniata</taxon>
        <taxon>Vertebrata</taxon>
        <taxon>Euteleostomi</taxon>
        <taxon>Archelosauria</taxon>
        <taxon>Testudinata</taxon>
        <taxon>Testudines</taxon>
        <taxon>Cryptodira</taxon>
        <taxon>Durocryptodira</taxon>
        <taxon>Americhelydia</taxon>
        <taxon>Chelydroidea</taxon>
        <taxon>Chelydridae</taxon>
        <taxon>Chelydra</taxon>
    </lineage>
</organism>
<dbReference type="EMBL" id="JAHGAV010000075">
    <property type="protein sequence ID" value="KAG6933408.1"/>
    <property type="molecule type" value="Genomic_DNA"/>
</dbReference>
<dbReference type="PANTHER" id="PTHR37984:SF5">
    <property type="entry name" value="PROTEIN NYNRIN-LIKE"/>
    <property type="match status" value="1"/>
</dbReference>
<evidence type="ECO:0000256" key="1">
    <source>
        <dbReference type="ARBA" id="ARBA00022679"/>
    </source>
</evidence>
<dbReference type="GO" id="GO:0003676">
    <property type="term" value="F:nucleic acid binding"/>
    <property type="evidence" value="ECO:0007669"/>
    <property type="project" value="InterPro"/>
</dbReference>
<gene>
    <name evidence="8" type="ORF">G0U57_019243</name>
</gene>
<evidence type="ECO:0000259" key="7">
    <source>
        <dbReference type="PROSITE" id="PS50994"/>
    </source>
</evidence>
<keyword evidence="2" id="KW-0548">Nucleotidyltransferase</keyword>
<dbReference type="Gene3D" id="2.30.30.850">
    <property type="match status" value="1"/>
</dbReference>
<feature type="non-terminal residue" evidence="8">
    <location>
        <position position="1"/>
    </location>
</feature>
<evidence type="ECO:0000256" key="2">
    <source>
        <dbReference type="ARBA" id="ARBA00022695"/>
    </source>
</evidence>
<reference evidence="8 9" key="1">
    <citation type="journal article" date="2020" name="G3 (Bethesda)">
        <title>Draft Genome of the Common Snapping Turtle, Chelydra serpentina, a Model for Phenotypic Plasticity in Reptiles.</title>
        <authorList>
            <person name="Das D."/>
            <person name="Singh S.K."/>
            <person name="Bierstedt J."/>
            <person name="Erickson A."/>
            <person name="Galli G.L.J."/>
            <person name="Crossley D.A. 2nd"/>
            <person name="Rhen T."/>
        </authorList>
    </citation>
    <scope>NUCLEOTIDE SEQUENCE [LARGE SCALE GENOMIC DNA]</scope>
    <source>
        <strain evidence="8">KW</strain>
    </source>
</reference>
<dbReference type="PANTHER" id="PTHR37984">
    <property type="entry name" value="PROTEIN CBG26694"/>
    <property type="match status" value="1"/>
</dbReference>
<evidence type="ECO:0000313" key="8">
    <source>
        <dbReference type="EMBL" id="KAG6933408.1"/>
    </source>
</evidence>
<dbReference type="PROSITE" id="PS50994">
    <property type="entry name" value="INTEGRASE"/>
    <property type="match status" value="1"/>
</dbReference>
<dbReference type="InterPro" id="IPR012337">
    <property type="entry name" value="RNaseH-like_sf"/>
</dbReference>
<evidence type="ECO:0000256" key="4">
    <source>
        <dbReference type="ARBA" id="ARBA00022759"/>
    </source>
</evidence>
<proteinExistence type="predicted"/>
<dbReference type="Pfam" id="PF18697">
    <property type="entry name" value="MLVIN_C"/>
    <property type="match status" value="1"/>
</dbReference>
<dbReference type="GO" id="GO:0016787">
    <property type="term" value="F:hydrolase activity"/>
    <property type="evidence" value="ECO:0007669"/>
    <property type="project" value="UniProtKB-KW"/>
</dbReference>
<dbReference type="InterPro" id="IPR040643">
    <property type="entry name" value="MLVIN_C"/>
</dbReference>
<name>A0A8T1SWY4_CHESE</name>
<dbReference type="InterPro" id="IPR050951">
    <property type="entry name" value="Retrovirus_Pol_polyprotein"/>
</dbReference>
<dbReference type="AlphaFoldDB" id="A0A8T1SWY4"/>
<evidence type="ECO:0000313" key="9">
    <source>
        <dbReference type="Proteomes" id="UP000765507"/>
    </source>
</evidence>
<keyword evidence="4" id="KW-0255">Endonuclease</keyword>
<feature type="domain" description="Integrase catalytic" evidence="7">
    <location>
        <begin position="1"/>
        <end position="74"/>
    </location>
</feature>
<dbReference type="GO" id="GO:0016779">
    <property type="term" value="F:nucleotidyltransferase activity"/>
    <property type="evidence" value="ECO:0007669"/>
    <property type="project" value="UniProtKB-KW"/>
</dbReference>
<evidence type="ECO:0000256" key="3">
    <source>
        <dbReference type="ARBA" id="ARBA00022722"/>
    </source>
</evidence>
<dbReference type="Proteomes" id="UP000765507">
    <property type="component" value="Unassembled WGS sequence"/>
</dbReference>
<feature type="region of interest" description="Disordered" evidence="6">
    <location>
        <begin position="169"/>
        <end position="191"/>
    </location>
</feature>
<dbReference type="InterPro" id="IPR001584">
    <property type="entry name" value="Integrase_cat-core"/>
</dbReference>
<protein>
    <recommendedName>
        <fullName evidence="7">Integrase catalytic domain-containing protein</fullName>
    </recommendedName>
</protein>